<sequence>MKKKIIALFAAAALAASLSGCASIFDKEYIAITDYVDASTPPQQEGTVQVENYLELKLAINKLITAHEESGSLDFSSYKGENISDDLAAACNEVRSETALAAYVVDYISYDLDRLVSYYEAEVYVYYLHTQEEVEAIVSVGTVSGLYDAVSAALEQMSPGLVVMVTASGASEAEVAGYVTEAYFENPLSCVNLPATEVTMYTGGGLQRIYEINLDYGASVASLASRKEILSAELTELAGRVTSRGEAYRALQAATVVMETCASNAETGDTLWDAVHLGAADSRGMALAFKALCDIVEVDCTVVAGRLDRAEHYWNIVTVDGASYHVDVSAAAERGLAATFFISDADMWGHYWWDNENYPQCDGALSYAALTEEPDSVETEAPEASPSPEVSPSQEPETENSQSP</sequence>
<feature type="region of interest" description="Disordered" evidence="1">
    <location>
        <begin position="370"/>
        <end position="404"/>
    </location>
</feature>
<reference evidence="3" key="1">
    <citation type="submission" date="2020-10" db="EMBL/GenBank/DDBJ databases">
        <authorList>
            <person name="Gilroy R."/>
        </authorList>
    </citation>
    <scope>NUCLEOTIDE SEQUENCE</scope>
    <source>
        <strain evidence="3">ChiGjej3B3-7149</strain>
    </source>
</reference>
<evidence type="ECO:0008006" key="5">
    <source>
        <dbReference type="Google" id="ProtNLM"/>
    </source>
</evidence>
<dbReference type="Proteomes" id="UP000824238">
    <property type="component" value="Unassembled WGS sequence"/>
</dbReference>
<feature type="signal peptide" evidence="2">
    <location>
        <begin position="1"/>
        <end position="22"/>
    </location>
</feature>
<evidence type="ECO:0000256" key="2">
    <source>
        <dbReference type="SAM" id="SignalP"/>
    </source>
</evidence>
<keyword evidence="2" id="KW-0732">Signal</keyword>
<dbReference type="EMBL" id="DVHH01000062">
    <property type="protein sequence ID" value="HIR54418.1"/>
    <property type="molecule type" value="Genomic_DNA"/>
</dbReference>
<evidence type="ECO:0000313" key="4">
    <source>
        <dbReference type="Proteomes" id="UP000824238"/>
    </source>
</evidence>
<gene>
    <name evidence="3" type="ORF">IAD36_02295</name>
</gene>
<dbReference type="AlphaFoldDB" id="A0A9D1DKG0"/>
<name>A0A9D1DKG0_9FIRM</name>
<accession>A0A9D1DKG0</accession>
<feature type="compositionally biased region" description="Low complexity" evidence="1">
    <location>
        <begin position="382"/>
        <end position="395"/>
    </location>
</feature>
<feature type="compositionally biased region" description="Acidic residues" evidence="1">
    <location>
        <begin position="372"/>
        <end position="381"/>
    </location>
</feature>
<proteinExistence type="predicted"/>
<organism evidence="3 4">
    <name type="scientific">Candidatus Scatomorpha intestinigallinarum</name>
    <dbReference type="NCBI Taxonomy" id="2840923"/>
    <lineage>
        <taxon>Bacteria</taxon>
        <taxon>Bacillati</taxon>
        <taxon>Bacillota</taxon>
        <taxon>Clostridia</taxon>
        <taxon>Eubacteriales</taxon>
        <taxon>Candidatus Scatomorpha</taxon>
    </lineage>
</organism>
<protein>
    <recommendedName>
        <fullName evidence="5">Transglutaminase-like domain-containing protein</fullName>
    </recommendedName>
</protein>
<reference evidence="3" key="2">
    <citation type="journal article" date="2021" name="PeerJ">
        <title>Extensive microbial diversity within the chicken gut microbiome revealed by metagenomics and culture.</title>
        <authorList>
            <person name="Gilroy R."/>
            <person name="Ravi A."/>
            <person name="Getino M."/>
            <person name="Pursley I."/>
            <person name="Horton D.L."/>
            <person name="Alikhan N.F."/>
            <person name="Baker D."/>
            <person name="Gharbi K."/>
            <person name="Hall N."/>
            <person name="Watson M."/>
            <person name="Adriaenssens E.M."/>
            <person name="Foster-Nyarko E."/>
            <person name="Jarju S."/>
            <person name="Secka A."/>
            <person name="Antonio M."/>
            <person name="Oren A."/>
            <person name="Chaudhuri R.R."/>
            <person name="La Ragione R."/>
            <person name="Hildebrand F."/>
            <person name="Pallen M.J."/>
        </authorList>
    </citation>
    <scope>NUCLEOTIDE SEQUENCE</scope>
    <source>
        <strain evidence="3">ChiGjej3B3-7149</strain>
    </source>
</reference>
<evidence type="ECO:0000313" key="3">
    <source>
        <dbReference type="EMBL" id="HIR54418.1"/>
    </source>
</evidence>
<dbReference type="PROSITE" id="PS51257">
    <property type="entry name" value="PROKAR_LIPOPROTEIN"/>
    <property type="match status" value="1"/>
</dbReference>
<feature type="chain" id="PRO_5038362226" description="Transglutaminase-like domain-containing protein" evidence="2">
    <location>
        <begin position="23"/>
        <end position="404"/>
    </location>
</feature>
<evidence type="ECO:0000256" key="1">
    <source>
        <dbReference type="SAM" id="MobiDB-lite"/>
    </source>
</evidence>
<comment type="caution">
    <text evidence="3">The sequence shown here is derived from an EMBL/GenBank/DDBJ whole genome shotgun (WGS) entry which is preliminary data.</text>
</comment>